<keyword evidence="2" id="KW-1185">Reference proteome</keyword>
<name>A0AAD5LGT2_9CRUS</name>
<accession>A0AAD5LGT2</accession>
<sequence>MQLLMLKGLIVKSEEYSNACPLFRALLQLTTVVWVCTKGSLLVVSFCRLF</sequence>
<protein>
    <submittedName>
        <fullName evidence="1">Uncharacterized protein</fullName>
    </submittedName>
</protein>
<gene>
    <name evidence="1" type="ORF">GHT06_009952</name>
</gene>
<dbReference type="Proteomes" id="UP000820818">
    <property type="component" value="Linkage Group LG2"/>
</dbReference>
<organism evidence="1 2">
    <name type="scientific">Daphnia sinensis</name>
    <dbReference type="NCBI Taxonomy" id="1820382"/>
    <lineage>
        <taxon>Eukaryota</taxon>
        <taxon>Metazoa</taxon>
        <taxon>Ecdysozoa</taxon>
        <taxon>Arthropoda</taxon>
        <taxon>Crustacea</taxon>
        <taxon>Branchiopoda</taxon>
        <taxon>Diplostraca</taxon>
        <taxon>Cladocera</taxon>
        <taxon>Anomopoda</taxon>
        <taxon>Daphniidae</taxon>
        <taxon>Daphnia</taxon>
        <taxon>Daphnia similis group</taxon>
    </lineage>
</organism>
<proteinExistence type="predicted"/>
<reference evidence="1 2" key="1">
    <citation type="submission" date="2022-05" db="EMBL/GenBank/DDBJ databases">
        <title>A multi-omics perspective on studying reproductive biology in Daphnia sinensis.</title>
        <authorList>
            <person name="Jia J."/>
        </authorList>
    </citation>
    <scope>NUCLEOTIDE SEQUENCE [LARGE SCALE GENOMIC DNA]</scope>
    <source>
        <strain evidence="1 2">WSL</strain>
    </source>
</reference>
<comment type="caution">
    <text evidence="1">The sequence shown here is derived from an EMBL/GenBank/DDBJ whole genome shotgun (WGS) entry which is preliminary data.</text>
</comment>
<evidence type="ECO:0000313" key="2">
    <source>
        <dbReference type="Proteomes" id="UP000820818"/>
    </source>
</evidence>
<dbReference type="EMBL" id="WJBH02000002">
    <property type="protein sequence ID" value="KAI9562510.1"/>
    <property type="molecule type" value="Genomic_DNA"/>
</dbReference>
<evidence type="ECO:0000313" key="1">
    <source>
        <dbReference type="EMBL" id="KAI9562510.1"/>
    </source>
</evidence>
<dbReference type="AlphaFoldDB" id="A0AAD5LGT2"/>